<gene>
    <name evidence="1" type="ORF">EZE20_06390</name>
</gene>
<evidence type="ECO:0008006" key="3">
    <source>
        <dbReference type="Google" id="ProtNLM"/>
    </source>
</evidence>
<dbReference type="AlphaFoldDB" id="A0A4R4KHI6"/>
<organism evidence="1 2">
    <name type="scientific">Arundinibacter roseus</name>
    <dbReference type="NCBI Taxonomy" id="2070510"/>
    <lineage>
        <taxon>Bacteria</taxon>
        <taxon>Pseudomonadati</taxon>
        <taxon>Bacteroidota</taxon>
        <taxon>Cytophagia</taxon>
        <taxon>Cytophagales</taxon>
        <taxon>Spirosomataceae</taxon>
        <taxon>Arundinibacter</taxon>
    </lineage>
</organism>
<sequence length="306" mass="34641">MKKYQSFLGENRMIKDQGLMRHEDIRKRIKVLPELEELIPPLQADEFAQLEANILKEGCREALLVWEVTTSLSATFETAPLATGDYILIDGHNRFRICSTHQLDFRINLISFPSMAEVKDYMIDNQLGRRNLTPEQISYLRGKKYNAQKLERGKYERTTHKGQIVPYGSEIPAPDDSDHKGQIVPYDSGLTTADRLAAQFNVSQKTIKRDAEFAQGLDKLPTDKKKAVLSGQLKMRKSDIQALARGEEPSQKANQTVGYKEHSNVDKASLLDKIQHLAGELRSSENPDSRVCDELITSVKTLKSLL</sequence>
<evidence type="ECO:0000313" key="2">
    <source>
        <dbReference type="Proteomes" id="UP000295706"/>
    </source>
</evidence>
<dbReference type="OrthoDB" id="5944985at2"/>
<evidence type="ECO:0000313" key="1">
    <source>
        <dbReference type="EMBL" id="TDB67567.1"/>
    </source>
</evidence>
<keyword evidence="2" id="KW-1185">Reference proteome</keyword>
<protein>
    <recommendedName>
        <fullName evidence="3">ParB/Sulfiredoxin domain-containing protein</fullName>
    </recommendedName>
</protein>
<reference evidence="1 2" key="1">
    <citation type="submission" date="2019-02" db="EMBL/GenBank/DDBJ databases">
        <title>Arundinibacter roseus gen. nov., sp. nov., a new member of the family Cytophagaceae.</title>
        <authorList>
            <person name="Szuroczki S."/>
            <person name="Khayer B."/>
            <person name="Sproer C."/>
            <person name="Toumi M."/>
            <person name="Szabo A."/>
            <person name="Felfoldi T."/>
            <person name="Schumann P."/>
            <person name="Toth E."/>
        </authorList>
    </citation>
    <scope>NUCLEOTIDE SEQUENCE [LARGE SCALE GENOMIC DNA]</scope>
    <source>
        <strain evidence="1 2">DMA-k-7a</strain>
    </source>
</reference>
<dbReference type="Proteomes" id="UP000295706">
    <property type="component" value="Unassembled WGS sequence"/>
</dbReference>
<comment type="caution">
    <text evidence="1">The sequence shown here is derived from an EMBL/GenBank/DDBJ whole genome shotgun (WGS) entry which is preliminary data.</text>
</comment>
<name>A0A4R4KHI6_9BACT</name>
<dbReference type="RefSeq" id="WP_132115677.1">
    <property type="nucleotide sequence ID" value="NZ_SMJU01000003.1"/>
</dbReference>
<proteinExistence type="predicted"/>
<dbReference type="EMBL" id="SMJU01000003">
    <property type="protein sequence ID" value="TDB67567.1"/>
    <property type="molecule type" value="Genomic_DNA"/>
</dbReference>
<accession>A0A4R4KHI6</accession>